<dbReference type="SUPFAM" id="SSF52172">
    <property type="entry name" value="CheY-like"/>
    <property type="match status" value="1"/>
</dbReference>
<dbReference type="GO" id="GO:0000160">
    <property type="term" value="P:phosphorelay signal transduction system"/>
    <property type="evidence" value="ECO:0007669"/>
    <property type="project" value="InterPro"/>
</dbReference>
<dbReference type="CDD" id="cd06170">
    <property type="entry name" value="LuxR_C_like"/>
    <property type="match status" value="1"/>
</dbReference>
<dbReference type="InterPro" id="IPR016032">
    <property type="entry name" value="Sig_transdc_resp-reg_C-effctor"/>
</dbReference>
<dbReference type="Gene3D" id="3.40.50.2300">
    <property type="match status" value="1"/>
</dbReference>
<feature type="domain" description="Response regulatory" evidence="6">
    <location>
        <begin position="5"/>
        <end position="117"/>
    </location>
</feature>
<sequence length="199" mass="21554">MGGQVIHIVEPQGDQRAHLAQLVVALGHSAEAYPTVDEVIDSQPQDGILLLRDCELWGGIPEVIRRLTRRSVWLPVVVTAAEPKAPRIVAAVRGGAFDYLELPLTGEVLGAAINRATAEAAGYAARQRRLAEARRHVGALTRRERQVLDLLTEGLSNKAIARALAISPRTVEIHRANMMAKLGAKHPADAVRIRLDAAK</sequence>
<dbReference type="RefSeq" id="WP_129523105.1">
    <property type="nucleotide sequence ID" value="NZ_SDPV01000001.1"/>
</dbReference>
<proteinExistence type="predicted"/>
<comment type="caution">
    <text evidence="7">The sequence shown here is derived from an EMBL/GenBank/DDBJ whole genome shotgun (WGS) entry which is preliminary data.</text>
</comment>
<reference evidence="7 8" key="1">
    <citation type="submission" date="2019-01" db="EMBL/GenBank/DDBJ databases">
        <title>Altererythrobacter rhizovicinus sp. nov., isolated from the rhizosphere soil of Haloxylon ammodendron.</title>
        <authorList>
            <person name="Li H.-P."/>
            <person name="Gou J.-Y."/>
            <person name="Yao D."/>
            <person name="Han Q.-Q."/>
            <person name="Shao K.-Z."/>
            <person name="Zhao Q."/>
            <person name="Zhang J.-L."/>
        </authorList>
    </citation>
    <scope>NUCLEOTIDE SEQUENCE [LARGE SCALE GENOMIC DNA]</scope>
    <source>
        <strain evidence="7 8">AY-3R</strain>
    </source>
</reference>
<keyword evidence="3" id="KW-0804">Transcription</keyword>
<evidence type="ECO:0000256" key="1">
    <source>
        <dbReference type="ARBA" id="ARBA00023015"/>
    </source>
</evidence>
<dbReference type="PANTHER" id="PTHR44688:SF16">
    <property type="entry name" value="DNA-BINDING TRANSCRIPTIONAL ACTIVATOR DEVR_DOSR"/>
    <property type="match status" value="1"/>
</dbReference>
<dbReference type="PRINTS" id="PR00038">
    <property type="entry name" value="HTHLUXR"/>
</dbReference>
<keyword evidence="8" id="KW-1185">Reference proteome</keyword>
<name>A0A4Q2KPT2_9SPHN</name>
<evidence type="ECO:0000313" key="8">
    <source>
        <dbReference type="Proteomes" id="UP000293623"/>
    </source>
</evidence>
<dbReference type="OrthoDB" id="9782655at2"/>
<evidence type="ECO:0000256" key="4">
    <source>
        <dbReference type="PROSITE-ProRule" id="PRU00169"/>
    </source>
</evidence>
<dbReference type="SMART" id="SM00421">
    <property type="entry name" value="HTH_LUXR"/>
    <property type="match status" value="1"/>
</dbReference>
<dbReference type="InterPro" id="IPR011006">
    <property type="entry name" value="CheY-like_superfamily"/>
</dbReference>
<feature type="domain" description="HTH luxR-type" evidence="5">
    <location>
        <begin position="133"/>
        <end position="198"/>
    </location>
</feature>
<evidence type="ECO:0000259" key="6">
    <source>
        <dbReference type="PROSITE" id="PS50110"/>
    </source>
</evidence>
<dbReference type="InterPro" id="IPR001789">
    <property type="entry name" value="Sig_transdc_resp-reg_receiver"/>
</dbReference>
<dbReference type="GO" id="GO:0006355">
    <property type="term" value="P:regulation of DNA-templated transcription"/>
    <property type="evidence" value="ECO:0007669"/>
    <property type="project" value="InterPro"/>
</dbReference>
<dbReference type="Gene3D" id="1.10.10.10">
    <property type="entry name" value="Winged helix-like DNA-binding domain superfamily/Winged helix DNA-binding domain"/>
    <property type="match status" value="1"/>
</dbReference>
<keyword evidence="2" id="KW-0238">DNA-binding</keyword>
<feature type="modified residue" description="4-aspartylphosphate" evidence="4">
    <location>
        <position position="53"/>
    </location>
</feature>
<dbReference type="Pfam" id="PF00196">
    <property type="entry name" value="GerE"/>
    <property type="match status" value="1"/>
</dbReference>
<dbReference type="EMBL" id="SDPV01000001">
    <property type="protein sequence ID" value="RXZ65622.1"/>
    <property type="molecule type" value="Genomic_DNA"/>
</dbReference>
<keyword evidence="4" id="KW-0597">Phosphoprotein</keyword>
<evidence type="ECO:0000259" key="5">
    <source>
        <dbReference type="PROSITE" id="PS50043"/>
    </source>
</evidence>
<dbReference type="GO" id="GO:0003677">
    <property type="term" value="F:DNA binding"/>
    <property type="evidence" value="ECO:0007669"/>
    <property type="project" value="UniProtKB-KW"/>
</dbReference>
<evidence type="ECO:0000256" key="2">
    <source>
        <dbReference type="ARBA" id="ARBA00023125"/>
    </source>
</evidence>
<dbReference type="InterPro" id="IPR036388">
    <property type="entry name" value="WH-like_DNA-bd_sf"/>
</dbReference>
<evidence type="ECO:0000256" key="3">
    <source>
        <dbReference type="ARBA" id="ARBA00023163"/>
    </source>
</evidence>
<accession>A0A4Q2KPT2</accession>
<dbReference type="AlphaFoldDB" id="A0A4Q2KPT2"/>
<protein>
    <submittedName>
        <fullName evidence="7">Helix-turn-helix transcriptional regulator</fullName>
    </submittedName>
</protein>
<dbReference type="Proteomes" id="UP000293623">
    <property type="component" value="Unassembled WGS sequence"/>
</dbReference>
<gene>
    <name evidence="7" type="ORF">ETX26_02455</name>
</gene>
<dbReference type="InterPro" id="IPR000792">
    <property type="entry name" value="Tscrpt_reg_LuxR_C"/>
</dbReference>
<organism evidence="7 8">
    <name type="scientific">Pelagerythrobacter rhizovicinus</name>
    <dbReference type="NCBI Taxonomy" id="2268576"/>
    <lineage>
        <taxon>Bacteria</taxon>
        <taxon>Pseudomonadati</taxon>
        <taxon>Pseudomonadota</taxon>
        <taxon>Alphaproteobacteria</taxon>
        <taxon>Sphingomonadales</taxon>
        <taxon>Erythrobacteraceae</taxon>
        <taxon>Pelagerythrobacter</taxon>
    </lineage>
</organism>
<dbReference type="PROSITE" id="PS50043">
    <property type="entry name" value="HTH_LUXR_2"/>
    <property type="match status" value="1"/>
</dbReference>
<evidence type="ECO:0000313" key="7">
    <source>
        <dbReference type="EMBL" id="RXZ65622.1"/>
    </source>
</evidence>
<keyword evidence="1" id="KW-0805">Transcription regulation</keyword>
<dbReference type="PROSITE" id="PS50110">
    <property type="entry name" value="RESPONSE_REGULATORY"/>
    <property type="match status" value="1"/>
</dbReference>
<dbReference type="SUPFAM" id="SSF46894">
    <property type="entry name" value="C-terminal effector domain of the bipartite response regulators"/>
    <property type="match status" value="1"/>
</dbReference>
<dbReference type="PROSITE" id="PS00622">
    <property type="entry name" value="HTH_LUXR_1"/>
    <property type="match status" value="1"/>
</dbReference>
<dbReference type="PANTHER" id="PTHR44688">
    <property type="entry name" value="DNA-BINDING TRANSCRIPTIONAL ACTIVATOR DEVR_DOSR"/>
    <property type="match status" value="1"/>
</dbReference>